<feature type="binding site" evidence="9">
    <location>
        <position position="202"/>
    </location>
    <ligand>
        <name>substrate</name>
    </ligand>
</feature>
<dbReference type="SMART" id="SM00984">
    <property type="entry name" value="UDPG_MGDP_dh_C"/>
    <property type="match status" value="1"/>
</dbReference>
<dbReference type="Pfam" id="PF00984">
    <property type="entry name" value="UDPG_MGDP_dh"/>
    <property type="match status" value="1"/>
</dbReference>
<proteinExistence type="inferred from homology"/>
<evidence type="ECO:0000256" key="3">
    <source>
        <dbReference type="ARBA" id="ARBA00012954"/>
    </source>
</evidence>
<feature type="binding site" evidence="10">
    <location>
        <position position="30"/>
    </location>
    <ligand>
        <name>NAD(+)</name>
        <dbReference type="ChEBI" id="CHEBI:57540"/>
    </ligand>
</feature>
<evidence type="ECO:0000256" key="9">
    <source>
        <dbReference type="PIRSR" id="PIRSR500134-2"/>
    </source>
</evidence>
<comment type="caution">
    <text evidence="12">The sequence shown here is derived from an EMBL/GenBank/DDBJ whole genome shotgun (WGS) entry which is preliminary data.</text>
</comment>
<protein>
    <recommendedName>
        <fullName evidence="3 7">UDP-glucose 6-dehydrogenase</fullName>
        <ecNumber evidence="3 7">1.1.1.22</ecNumber>
    </recommendedName>
</protein>
<comment type="catalytic activity">
    <reaction evidence="6 7">
        <text>UDP-alpha-D-glucose + 2 NAD(+) + H2O = UDP-alpha-D-glucuronate + 2 NADH + 3 H(+)</text>
        <dbReference type="Rhea" id="RHEA:23596"/>
        <dbReference type="ChEBI" id="CHEBI:15377"/>
        <dbReference type="ChEBI" id="CHEBI:15378"/>
        <dbReference type="ChEBI" id="CHEBI:57540"/>
        <dbReference type="ChEBI" id="CHEBI:57945"/>
        <dbReference type="ChEBI" id="CHEBI:58052"/>
        <dbReference type="ChEBI" id="CHEBI:58885"/>
        <dbReference type="EC" id="1.1.1.22"/>
    </reaction>
</comment>
<reference evidence="12 13" key="1">
    <citation type="submission" date="2020-01" db="EMBL/GenBank/DDBJ databases">
        <title>Paenibacillus soybeanensis sp. nov. isolated from the nodules of soybean (Glycine max(L.) Merr).</title>
        <authorList>
            <person name="Wang H."/>
        </authorList>
    </citation>
    <scope>NUCLEOTIDE SEQUENCE [LARGE SCALE GENOMIC DNA]</scope>
    <source>
        <strain evidence="12 13">DSM 23054</strain>
    </source>
</reference>
<dbReference type="PANTHER" id="PTHR43750">
    <property type="entry name" value="UDP-GLUCOSE 6-DEHYDROGENASE TUAD"/>
    <property type="match status" value="1"/>
</dbReference>
<organism evidence="12 13">
    <name type="scientific">Paenibacillus sacheonensis</name>
    <dbReference type="NCBI Taxonomy" id="742054"/>
    <lineage>
        <taxon>Bacteria</taxon>
        <taxon>Bacillati</taxon>
        <taxon>Bacillota</taxon>
        <taxon>Bacilli</taxon>
        <taxon>Bacillales</taxon>
        <taxon>Paenibacillaceae</taxon>
        <taxon>Paenibacillus</taxon>
    </lineage>
</organism>
<dbReference type="PIRSF" id="PIRSF000124">
    <property type="entry name" value="UDPglc_GDPman_dh"/>
    <property type="match status" value="1"/>
</dbReference>
<evidence type="ECO:0000256" key="1">
    <source>
        <dbReference type="ARBA" id="ARBA00004701"/>
    </source>
</evidence>
<dbReference type="InterPro" id="IPR001732">
    <property type="entry name" value="UDP-Glc/GDP-Man_DH_N"/>
</dbReference>
<dbReference type="InterPro" id="IPR036291">
    <property type="entry name" value="NAD(P)-bd_dom_sf"/>
</dbReference>
<dbReference type="PANTHER" id="PTHR43750:SF3">
    <property type="entry name" value="UDP-GLUCOSE 6-DEHYDROGENASE TUAD"/>
    <property type="match status" value="1"/>
</dbReference>
<dbReference type="NCBIfam" id="TIGR03026">
    <property type="entry name" value="NDP-sugDHase"/>
    <property type="match status" value="1"/>
</dbReference>
<feature type="binding site" evidence="9">
    <location>
        <position position="255"/>
    </location>
    <ligand>
        <name>substrate</name>
    </ligand>
</feature>
<dbReference type="EMBL" id="JAAAMU010000010">
    <property type="protein sequence ID" value="NBC71102.1"/>
    <property type="molecule type" value="Genomic_DNA"/>
</dbReference>
<feature type="binding site" evidence="10">
    <location>
        <position position="35"/>
    </location>
    <ligand>
        <name>NAD(+)</name>
        <dbReference type="ChEBI" id="CHEBI:57540"/>
    </ligand>
</feature>
<dbReference type="AlphaFoldDB" id="A0A7X5BZV2"/>
<dbReference type="OrthoDB" id="9803238at2"/>
<feature type="active site" description="Nucleophile" evidence="8">
    <location>
        <position position="258"/>
    </location>
</feature>
<feature type="binding site" evidence="10">
    <location>
        <position position="86"/>
    </location>
    <ligand>
        <name>NAD(+)</name>
        <dbReference type="ChEBI" id="CHEBI:57540"/>
    </ligand>
</feature>
<dbReference type="SUPFAM" id="SSF51735">
    <property type="entry name" value="NAD(P)-binding Rossmann-fold domains"/>
    <property type="match status" value="1"/>
</dbReference>
<evidence type="ECO:0000256" key="4">
    <source>
        <dbReference type="ARBA" id="ARBA00023002"/>
    </source>
</evidence>
<evidence type="ECO:0000256" key="5">
    <source>
        <dbReference type="ARBA" id="ARBA00023027"/>
    </source>
</evidence>
<evidence type="ECO:0000256" key="8">
    <source>
        <dbReference type="PIRSR" id="PIRSR500134-1"/>
    </source>
</evidence>
<dbReference type="SUPFAM" id="SSF52413">
    <property type="entry name" value="UDP-glucose/GDP-mannose dehydrogenase C-terminal domain"/>
    <property type="match status" value="1"/>
</dbReference>
<evidence type="ECO:0000256" key="10">
    <source>
        <dbReference type="PIRSR" id="PIRSR500134-3"/>
    </source>
</evidence>
<dbReference type="Proteomes" id="UP000558113">
    <property type="component" value="Unassembled WGS sequence"/>
</dbReference>
<dbReference type="InterPro" id="IPR008927">
    <property type="entry name" value="6-PGluconate_DH-like_C_sf"/>
</dbReference>
<keyword evidence="13" id="KW-1185">Reference proteome</keyword>
<comment type="pathway">
    <text evidence="1">Nucleotide-sugar biosynthesis; UDP-alpha-D-glucuronate biosynthesis; UDP-alpha-D-glucuronate from UDP-alpha-D-glucose: step 1/1.</text>
</comment>
<gene>
    <name evidence="12" type="ORF">GT003_19075</name>
</gene>
<dbReference type="Pfam" id="PF03720">
    <property type="entry name" value="UDPG_MGDP_dh_C"/>
    <property type="match status" value="1"/>
</dbReference>
<keyword evidence="4 7" id="KW-0560">Oxidoreductase</keyword>
<evidence type="ECO:0000313" key="13">
    <source>
        <dbReference type="Proteomes" id="UP000558113"/>
    </source>
</evidence>
<dbReference type="GO" id="GO:0051287">
    <property type="term" value="F:NAD binding"/>
    <property type="evidence" value="ECO:0007669"/>
    <property type="project" value="InterPro"/>
</dbReference>
<dbReference type="Gene3D" id="1.20.5.100">
    <property type="entry name" value="Cytochrome c1, transmembrane anchor, C-terminal"/>
    <property type="match status" value="1"/>
</dbReference>
<dbReference type="Gene3D" id="3.40.50.720">
    <property type="entry name" value="NAD(P)-binding Rossmann-like Domain"/>
    <property type="match status" value="2"/>
</dbReference>
<dbReference type="RefSeq" id="WP_161700745.1">
    <property type="nucleotide sequence ID" value="NZ_JAAAMU010000010.1"/>
</dbReference>
<dbReference type="InterPro" id="IPR014026">
    <property type="entry name" value="UDP-Glc/GDP-Man_DH_dimer"/>
</dbReference>
<dbReference type="InterPro" id="IPR014027">
    <property type="entry name" value="UDP-Glc/GDP-Man_DH_C"/>
</dbReference>
<sequence length="446" mass="48926">MNITVIGTGYVGLVSGICYAELGHRVVCVDKDRAKVETLQNGGIPIYEPGLQELSVKNSAAGRLRYTVDLREAVEQSEIVIIAVGTPSLPNGEANLSYIDQAAIEIAQAMNGHKIIAVKSTVPVGTNERVGNLIRSRTTERFDSISLPEFLREGSAVQDTMHPDRIVIGADSESAAELLVQLHRPLTEHIVVTDIRSAEMLKYASNAFLATKISFINEIANICEKVGADVTLVAEGMGYDKRIGHAFLKAGIGYGGSCFPKDTRALIQIAGHVDYEFKLLRAVVEVNQDQRMSVIRKLESIFDGELQGKTIAVWGLAFKPNTDDVRESPALEIIQYLIRSGAHVKAYDPIAMRNFRSIYGDNGVMWCDDALEAATGADALCLLTEWDEFVHADLKLLQSILRKPILIDGRNAFKEADLAETSFVYYSIGRPRLNQGVKEEMSALID</sequence>
<feature type="domain" description="UDP-glucose/GDP-mannose dehydrogenase C-terminal" evidence="11">
    <location>
        <begin position="312"/>
        <end position="415"/>
    </location>
</feature>
<dbReference type="Pfam" id="PF03721">
    <property type="entry name" value="UDPG_MGDP_dh_N"/>
    <property type="match status" value="1"/>
</dbReference>
<dbReference type="UniPathway" id="UPA00038">
    <property type="reaction ID" value="UER00491"/>
</dbReference>
<dbReference type="GO" id="GO:0006065">
    <property type="term" value="P:UDP-glucuronate biosynthetic process"/>
    <property type="evidence" value="ECO:0007669"/>
    <property type="project" value="UniProtKB-UniPathway"/>
</dbReference>
<feature type="binding site" evidence="10">
    <location>
        <position position="121"/>
    </location>
    <ligand>
        <name>NAD(+)</name>
        <dbReference type="ChEBI" id="CHEBI:57540"/>
    </ligand>
</feature>
<dbReference type="PIRSF" id="PIRSF500134">
    <property type="entry name" value="UDPglc_DH_bac"/>
    <property type="match status" value="1"/>
</dbReference>
<dbReference type="GO" id="GO:0003979">
    <property type="term" value="F:UDP-glucose 6-dehydrogenase activity"/>
    <property type="evidence" value="ECO:0007669"/>
    <property type="project" value="UniProtKB-EC"/>
</dbReference>
<dbReference type="InterPro" id="IPR036220">
    <property type="entry name" value="UDP-Glc/GDP-Man_DH_C_sf"/>
</dbReference>
<evidence type="ECO:0000256" key="2">
    <source>
        <dbReference type="ARBA" id="ARBA00006601"/>
    </source>
</evidence>
<feature type="binding site" evidence="9">
    <location>
        <begin position="247"/>
        <end position="251"/>
    </location>
    <ligand>
        <name>substrate</name>
    </ligand>
</feature>
<feature type="binding site" evidence="9">
    <location>
        <position position="319"/>
    </location>
    <ligand>
        <name>substrate</name>
    </ligand>
</feature>
<feature type="binding site" evidence="10">
    <location>
        <position position="153"/>
    </location>
    <ligand>
        <name>NAD(+)</name>
        <dbReference type="ChEBI" id="CHEBI:57540"/>
    </ligand>
</feature>
<dbReference type="InterPro" id="IPR017476">
    <property type="entry name" value="UDP-Glc/GDP-Man"/>
</dbReference>
<evidence type="ECO:0000256" key="6">
    <source>
        <dbReference type="ARBA" id="ARBA00047473"/>
    </source>
</evidence>
<evidence type="ECO:0000313" key="12">
    <source>
        <dbReference type="EMBL" id="NBC71102.1"/>
    </source>
</evidence>
<feature type="binding site" evidence="10">
    <location>
        <position position="261"/>
    </location>
    <ligand>
        <name>NAD(+)</name>
        <dbReference type="ChEBI" id="CHEBI:57540"/>
    </ligand>
</feature>
<dbReference type="EC" id="1.1.1.22" evidence="3 7"/>
<name>A0A7X5BZV2_9BACL</name>
<evidence type="ECO:0000259" key="11">
    <source>
        <dbReference type="SMART" id="SM00984"/>
    </source>
</evidence>
<comment type="similarity">
    <text evidence="2 7">Belongs to the UDP-glucose/GDP-mannose dehydrogenase family.</text>
</comment>
<dbReference type="SUPFAM" id="SSF48179">
    <property type="entry name" value="6-phosphogluconate dehydrogenase C-terminal domain-like"/>
    <property type="match status" value="1"/>
</dbReference>
<evidence type="ECO:0000256" key="7">
    <source>
        <dbReference type="PIRNR" id="PIRNR000124"/>
    </source>
</evidence>
<dbReference type="GO" id="GO:0000271">
    <property type="term" value="P:polysaccharide biosynthetic process"/>
    <property type="evidence" value="ECO:0007669"/>
    <property type="project" value="InterPro"/>
</dbReference>
<feature type="binding site" evidence="9">
    <location>
        <begin position="150"/>
        <end position="153"/>
    </location>
    <ligand>
        <name>substrate</name>
    </ligand>
</feature>
<dbReference type="InterPro" id="IPR028357">
    <property type="entry name" value="UDPglc_DH_bac"/>
</dbReference>
<accession>A0A7X5BZV2</accession>
<feature type="binding site" evidence="10">
    <location>
        <position position="326"/>
    </location>
    <ligand>
        <name>NAD(+)</name>
        <dbReference type="ChEBI" id="CHEBI:57540"/>
    </ligand>
</feature>
<keyword evidence="5 7" id="KW-0520">NAD</keyword>